<gene>
    <name evidence="2" type="ORF">V6617_07160</name>
</gene>
<evidence type="ECO:0000313" key="2">
    <source>
        <dbReference type="EMBL" id="WWT34234.1"/>
    </source>
</evidence>
<evidence type="ECO:0000313" key="3">
    <source>
        <dbReference type="Proteomes" id="UP001369958"/>
    </source>
</evidence>
<name>A0ABZ2I304_9HYPH</name>
<dbReference type="Proteomes" id="UP001369958">
    <property type="component" value="Chromosome"/>
</dbReference>
<keyword evidence="1" id="KW-0732">Signal</keyword>
<proteinExistence type="predicted"/>
<organism evidence="2 3">
    <name type="scientific">Pelagibacterium nitratireducens</name>
    <dbReference type="NCBI Taxonomy" id="1046114"/>
    <lineage>
        <taxon>Bacteria</taxon>
        <taxon>Pseudomonadati</taxon>
        <taxon>Pseudomonadota</taxon>
        <taxon>Alphaproteobacteria</taxon>
        <taxon>Hyphomicrobiales</taxon>
        <taxon>Devosiaceae</taxon>
        <taxon>Pelagibacterium</taxon>
    </lineage>
</organism>
<protein>
    <submittedName>
        <fullName evidence="2">Uncharacterized protein</fullName>
    </submittedName>
</protein>
<evidence type="ECO:0000256" key="1">
    <source>
        <dbReference type="SAM" id="SignalP"/>
    </source>
</evidence>
<sequence>MFRQIATAAAFSSALMIASPAFAQQAEGMTSAPMIGASLTEKFWVQSEEDAGLPGSMVLFLSEGTMLQDSCWETYRLSNWQMTGEDSLSWQEDTMTIEADIVELNEAELVLALHLVGGEVVEERYTVSPVPFLCPDMPR</sequence>
<feature type="chain" id="PRO_5046056604" evidence="1">
    <location>
        <begin position="24"/>
        <end position="139"/>
    </location>
</feature>
<accession>A0ABZ2I304</accession>
<feature type="signal peptide" evidence="1">
    <location>
        <begin position="1"/>
        <end position="23"/>
    </location>
</feature>
<dbReference type="EMBL" id="CP146275">
    <property type="protein sequence ID" value="WWT34234.1"/>
    <property type="molecule type" value="Genomic_DNA"/>
</dbReference>
<dbReference type="RefSeq" id="WP_338610023.1">
    <property type="nucleotide sequence ID" value="NZ_CP146275.1"/>
</dbReference>
<keyword evidence="3" id="KW-1185">Reference proteome</keyword>
<reference evidence="2 3" key="1">
    <citation type="submission" date="2024-02" db="EMBL/GenBank/DDBJ databases">
        <title>Complete genome sequence of Pelagibacterium nitratireducens ZH15.</title>
        <authorList>
            <person name="Zhao L.H."/>
        </authorList>
    </citation>
    <scope>NUCLEOTIDE SEQUENCE [LARGE SCALE GENOMIC DNA]</scope>
    <source>
        <strain evidence="2 3">ZH15</strain>
    </source>
</reference>